<dbReference type="KEGG" id="aup:AsAng_0047710"/>
<sequence>MKPKKEQTNNNTIHPISQTMRCFFIFFCFCCALLPSHLYAQGKIELFNNLEQIGAFKSLHKTFDLKTGEDLIVTVTPMKGVLGKLVIDIPESQFQYVNKKIKKLDRALIRVTKSGTYAFHFVNNDISKKELDIKIYKQRSTVDKDTVILDDIIFSSFRDTVKTYKDDTIPVPDLAEYEFVLSPALNYGAVSDSLIFEELLKDENTEYQYAAYWVGIGTEALAAYEKLKNNPPPSWRIAGINEPLMAYGLGVTELLPHSSSSIARDVMFKFMNPEKYNNTNKKPRLTRKDKRADFFGRIPISSASKYRELLLSIRNFNTTTGVPVYVKFAKFKLQRVYRNEYIIRERVQEIFREKTMQVLAPEEG</sequence>
<gene>
    <name evidence="1" type="ORF">AsAng_0047710</name>
</gene>
<dbReference type="Proteomes" id="UP001060919">
    <property type="component" value="Chromosome"/>
</dbReference>
<proteinExistence type="predicted"/>
<organism evidence="1 2">
    <name type="scientific">Aureispira anguillae</name>
    <dbReference type="NCBI Taxonomy" id="2864201"/>
    <lineage>
        <taxon>Bacteria</taxon>
        <taxon>Pseudomonadati</taxon>
        <taxon>Bacteroidota</taxon>
        <taxon>Saprospiria</taxon>
        <taxon>Saprospirales</taxon>
        <taxon>Saprospiraceae</taxon>
        <taxon>Aureispira</taxon>
    </lineage>
</organism>
<evidence type="ECO:0000313" key="1">
    <source>
        <dbReference type="EMBL" id="BDS14008.1"/>
    </source>
</evidence>
<dbReference type="EMBL" id="AP026867">
    <property type="protein sequence ID" value="BDS14008.1"/>
    <property type="molecule type" value="Genomic_DNA"/>
</dbReference>
<evidence type="ECO:0000313" key="2">
    <source>
        <dbReference type="Proteomes" id="UP001060919"/>
    </source>
</evidence>
<dbReference type="AlphaFoldDB" id="A0A915YIV0"/>
<protein>
    <submittedName>
        <fullName evidence="1">Uncharacterized protein</fullName>
    </submittedName>
</protein>
<name>A0A915YIV0_9BACT</name>
<accession>A0A915YIV0</accession>
<reference evidence="1" key="1">
    <citation type="submission" date="2022-09" db="EMBL/GenBank/DDBJ databases">
        <title>Aureispira anguillicida sp. nov., isolated from Leptocephalus of Japanese eel Anguilla japonica.</title>
        <authorList>
            <person name="Yuasa K."/>
            <person name="Mekata T."/>
            <person name="Ikunari K."/>
        </authorList>
    </citation>
    <scope>NUCLEOTIDE SEQUENCE</scope>
    <source>
        <strain evidence="1">EL160426</strain>
    </source>
</reference>
<keyword evidence="2" id="KW-1185">Reference proteome</keyword>